<name>G4CXB4_9ACTN</name>
<proteinExistence type="predicted"/>
<gene>
    <name evidence="1" type="ORF">HMPREF9153_1171</name>
</gene>
<comment type="caution">
    <text evidence="1">The sequence shown here is derived from an EMBL/GenBank/DDBJ whole genome shotgun (WGS) entry which is preliminary data.</text>
</comment>
<reference evidence="1 2" key="1">
    <citation type="submission" date="2011-06" db="EMBL/GenBank/DDBJ databases">
        <authorList>
            <person name="Muzny D."/>
            <person name="Qin X."/>
            <person name="Deng J."/>
            <person name="Jiang H."/>
            <person name="Liu Y."/>
            <person name="Qu J."/>
            <person name="Song X.-Z."/>
            <person name="Zhang L."/>
            <person name="Thornton R."/>
            <person name="Coyle M."/>
            <person name="Francisco L."/>
            <person name="Jackson L."/>
            <person name="Javaid M."/>
            <person name="Korchina V."/>
            <person name="Kovar C."/>
            <person name="Mata R."/>
            <person name="Mathew T."/>
            <person name="Ngo R."/>
            <person name="Nguyen L."/>
            <person name="Nguyen N."/>
            <person name="Okwuonu G."/>
            <person name="Ongeri F."/>
            <person name="Pham C."/>
            <person name="Simmons D."/>
            <person name="Wilczek-Boney K."/>
            <person name="Hale W."/>
            <person name="Jakkamsetti A."/>
            <person name="Pham P."/>
            <person name="Ruth R."/>
            <person name="San Lucas F."/>
            <person name="Warren J."/>
            <person name="Zhang J."/>
            <person name="Zhao Z."/>
            <person name="Zhou C."/>
            <person name="Zhu D."/>
            <person name="Lee S."/>
            <person name="Bess C."/>
            <person name="Blankenburg K."/>
            <person name="Forbes L."/>
            <person name="Fu Q."/>
            <person name="Gubbala S."/>
            <person name="Hirani K."/>
            <person name="Jayaseelan J.C."/>
            <person name="Lara F."/>
            <person name="Munidasa M."/>
            <person name="Palculict T."/>
            <person name="Patil S."/>
            <person name="Pu L.-L."/>
            <person name="Saada N."/>
            <person name="Tang L."/>
            <person name="Weissenberger G."/>
            <person name="Zhu Y."/>
            <person name="Hemphill L."/>
            <person name="Shang Y."/>
            <person name="Youmans B."/>
            <person name="Ayvaz T."/>
            <person name="Ross M."/>
            <person name="Santibanez J."/>
            <person name="Aqrawi P."/>
            <person name="Gross S."/>
            <person name="Joshi V."/>
            <person name="Fowler G."/>
            <person name="Nazareth L."/>
            <person name="Reid J."/>
            <person name="Worley K."/>
            <person name="Petrosino J."/>
            <person name="Highlander S."/>
            <person name="Gibbs R."/>
        </authorList>
    </citation>
    <scope>NUCLEOTIDE SEQUENCE [LARGE SCALE GENOMIC DNA]</scope>
    <source>
        <strain evidence="1 2">ATCC 25577</strain>
    </source>
</reference>
<dbReference type="EMBL" id="AGBA01000013">
    <property type="protein sequence ID" value="EGY77628.1"/>
    <property type="molecule type" value="Genomic_DNA"/>
</dbReference>
<sequence>MVIGLLTAPGAIPGGSRRVQNPIFHQRLGSVRKPAVNPRRDAEG</sequence>
<dbReference type="HOGENOM" id="CLU_3220535_0_0_11"/>
<protein>
    <submittedName>
        <fullName evidence="1">Uncharacterized protein</fullName>
    </submittedName>
</protein>
<evidence type="ECO:0000313" key="1">
    <source>
        <dbReference type="EMBL" id="EGY77628.1"/>
    </source>
</evidence>
<dbReference type="Proteomes" id="UP000005332">
    <property type="component" value="Unassembled WGS sequence"/>
</dbReference>
<dbReference type="AlphaFoldDB" id="G4CXB4"/>
<keyword evidence="2" id="KW-1185">Reference proteome</keyword>
<accession>G4CXB4</accession>
<evidence type="ECO:0000313" key="2">
    <source>
        <dbReference type="Proteomes" id="UP000005332"/>
    </source>
</evidence>
<organism evidence="1 2">
    <name type="scientific">Cutibacterium avidum ATCC 25577</name>
    <dbReference type="NCBI Taxonomy" id="997355"/>
    <lineage>
        <taxon>Bacteria</taxon>
        <taxon>Bacillati</taxon>
        <taxon>Actinomycetota</taxon>
        <taxon>Actinomycetes</taxon>
        <taxon>Propionibacteriales</taxon>
        <taxon>Propionibacteriaceae</taxon>
        <taxon>Cutibacterium</taxon>
    </lineage>
</organism>